<dbReference type="EMBL" id="QEFC01001175">
    <property type="protein sequence ID" value="KAE9459324.1"/>
    <property type="molecule type" value="Genomic_DNA"/>
</dbReference>
<dbReference type="PANTHER" id="PTHR31500">
    <property type="entry name" value="AT-HOOK MOTIF NUCLEAR-LOCALIZED PROTEIN 9"/>
    <property type="match status" value="1"/>
</dbReference>
<evidence type="ECO:0000256" key="2">
    <source>
        <dbReference type="ARBA" id="ARBA00023125"/>
    </source>
</evidence>
<feature type="region of interest" description="Disordered" evidence="5">
    <location>
        <begin position="103"/>
        <end position="137"/>
    </location>
</feature>
<dbReference type="Pfam" id="PF03479">
    <property type="entry name" value="PCC"/>
    <property type="match status" value="1"/>
</dbReference>
<protein>
    <recommendedName>
        <fullName evidence="4">AT-hook motif nuclear-localized protein</fullName>
    </recommendedName>
</protein>
<evidence type="ECO:0000256" key="5">
    <source>
        <dbReference type="SAM" id="MobiDB-lite"/>
    </source>
</evidence>
<evidence type="ECO:0000256" key="3">
    <source>
        <dbReference type="ARBA" id="ARBA00023163"/>
    </source>
</evidence>
<keyword evidence="4" id="KW-0539">Nucleus</keyword>
<evidence type="ECO:0000313" key="8">
    <source>
        <dbReference type="Proteomes" id="UP000428333"/>
    </source>
</evidence>
<evidence type="ECO:0000313" key="7">
    <source>
        <dbReference type="EMBL" id="KAE9459324.1"/>
    </source>
</evidence>
<organism evidence="7 8">
    <name type="scientific">Rhododendron williamsianum</name>
    <dbReference type="NCBI Taxonomy" id="262921"/>
    <lineage>
        <taxon>Eukaryota</taxon>
        <taxon>Viridiplantae</taxon>
        <taxon>Streptophyta</taxon>
        <taxon>Embryophyta</taxon>
        <taxon>Tracheophyta</taxon>
        <taxon>Spermatophyta</taxon>
        <taxon>Magnoliopsida</taxon>
        <taxon>eudicotyledons</taxon>
        <taxon>Gunneridae</taxon>
        <taxon>Pentapetalae</taxon>
        <taxon>asterids</taxon>
        <taxon>Ericales</taxon>
        <taxon>Ericaceae</taxon>
        <taxon>Ericoideae</taxon>
        <taxon>Rhodoreae</taxon>
        <taxon>Rhododendron</taxon>
    </lineage>
</organism>
<comment type="function">
    <text evidence="4">Transcription factor that specifically binds AT-rich DNA sequences related to the nuclear matrix attachment regions (MARs).</text>
</comment>
<evidence type="ECO:0000259" key="6">
    <source>
        <dbReference type="PROSITE" id="PS51742"/>
    </source>
</evidence>
<dbReference type="PANTHER" id="PTHR31500:SF51">
    <property type="entry name" value="AT-HOOK MOTIF NUCLEAR-LOCALIZED PROTEIN 8"/>
    <property type="match status" value="1"/>
</dbReference>
<dbReference type="InterPro" id="IPR039605">
    <property type="entry name" value="AHL"/>
</dbReference>
<gene>
    <name evidence="7" type="ORF">C3L33_08782</name>
</gene>
<keyword evidence="1 4" id="KW-0805">Transcription regulation</keyword>
<proteinExistence type="predicted"/>
<dbReference type="PROSITE" id="PS51742">
    <property type="entry name" value="PPC"/>
    <property type="match status" value="1"/>
</dbReference>
<dbReference type="Gene3D" id="3.30.1330.80">
    <property type="entry name" value="Hypothetical protein, similar to alpha- acetolactate decarboxylase, domain 2"/>
    <property type="match status" value="1"/>
</dbReference>
<sequence>MSPAYICIFDLQSGAKVVGRFEIISLSGSFFVSESNGSRSRTGGLSVSLAGSDGRVLGGGVAGMLVAATPVQVIVGSFIADGKKSKSGPSSAPMSNMLNFSEPVAAESPPSQGHSSESSDENGGSPFNRVSGPYNNASQPMTGLVDALYGRFRGYRALSDEDFGDSDEPVTVVVGKEKREFVVEPFVLEENPFRVLIDLLKEDNCVNYIKKKRVVYVDVDVILFEHMLWLMKNDCSYLFQLNLRDIVDFYAQE</sequence>
<keyword evidence="8" id="KW-1185">Reference proteome</keyword>
<dbReference type="GO" id="GO:0003680">
    <property type="term" value="F:minor groove of adenine-thymine-rich DNA binding"/>
    <property type="evidence" value="ECO:0007669"/>
    <property type="project" value="UniProtKB-UniRule"/>
</dbReference>
<keyword evidence="3 4" id="KW-0804">Transcription</keyword>
<dbReference type="OrthoDB" id="1052757at2759"/>
<dbReference type="AlphaFoldDB" id="A0A6A4LT43"/>
<dbReference type="CDD" id="cd11378">
    <property type="entry name" value="DUF296"/>
    <property type="match status" value="1"/>
</dbReference>
<feature type="domain" description="PPC" evidence="6">
    <location>
        <begin position="1"/>
        <end position="101"/>
    </location>
</feature>
<comment type="domain">
    <text evidence="4">The PPC domain mediates interactions between AHL proteins.</text>
</comment>
<dbReference type="GO" id="GO:0005634">
    <property type="term" value="C:nucleus"/>
    <property type="evidence" value="ECO:0007669"/>
    <property type="project" value="UniProtKB-SubCell"/>
</dbReference>
<dbReference type="Proteomes" id="UP000428333">
    <property type="component" value="Linkage Group LG05"/>
</dbReference>
<dbReference type="SUPFAM" id="SSF117856">
    <property type="entry name" value="AF0104/ALDC/Ptd012-like"/>
    <property type="match status" value="1"/>
</dbReference>
<keyword evidence="2 4" id="KW-0238">DNA-binding</keyword>
<dbReference type="InterPro" id="IPR005175">
    <property type="entry name" value="PPC_dom"/>
</dbReference>
<evidence type="ECO:0000256" key="1">
    <source>
        <dbReference type="ARBA" id="ARBA00023015"/>
    </source>
</evidence>
<evidence type="ECO:0000256" key="4">
    <source>
        <dbReference type="RuleBase" id="RU367031"/>
    </source>
</evidence>
<comment type="caution">
    <text evidence="7">The sequence shown here is derived from an EMBL/GenBank/DDBJ whole genome shotgun (WGS) entry which is preliminary data.</text>
</comment>
<accession>A0A6A4LT43</accession>
<name>A0A6A4LT43_9ERIC</name>
<feature type="compositionally biased region" description="Low complexity" evidence="5">
    <location>
        <begin position="107"/>
        <end position="116"/>
    </location>
</feature>
<comment type="subcellular location">
    <subcellularLocation>
        <location evidence="4">Nucleus</location>
    </subcellularLocation>
</comment>
<feature type="non-terminal residue" evidence="7">
    <location>
        <position position="1"/>
    </location>
</feature>
<reference evidence="7 8" key="1">
    <citation type="journal article" date="2019" name="Genome Biol. Evol.">
        <title>The Rhododendron genome and chromosomal organization provide insight into shared whole-genome duplications across the heath family (Ericaceae).</title>
        <authorList>
            <person name="Soza V.L."/>
            <person name="Lindsley D."/>
            <person name="Waalkes A."/>
            <person name="Ramage E."/>
            <person name="Patwardhan R.P."/>
            <person name="Burton J.N."/>
            <person name="Adey A."/>
            <person name="Kumar A."/>
            <person name="Qiu R."/>
            <person name="Shendure J."/>
            <person name="Hall B."/>
        </authorList>
    </citation>
    <scope>NUCLEOTIDE SEQUENCE [LARGE SCALE GENOMIC DNA]</scope>
    <source>
        <strain evidence="7">RSF 1966-606</strain>
    </source>
</reference>